<evidence type="ECO:0000313" key="2">
    <source>
        <dbReference type="EMBL" id="GAA3815111.1"/>
    </source>
</evidence>
<evidence type="ECO:0000259" key="1">
    <source>
        <dbReference type="Pfam" id="PF01636"/>
    </source>
</evidence>
<dbReference type="EMBL" id="BAAAZR010000008">
    <property type="protein sequence ID" value="GAA3815111.1"/>
    <property type="molecule type" value="Genomic_DNA"/>
</dbReference>
<organism evidence="2 3">
    <name type="scientific">Sphaerisporangium flaviroseum</name>
    <dbReference type="NCBI Taxonomy" id="509199"/>
    <lineage>
        <taxon>Bacteria</taxon>
        <taxon>Bacillati</taxon>
        <taxon>Actinomycetota</taxon>
        <taxon>Actinomycetes</taxon>
        <taxon>Streptosporangiales</taxon>
        <taxon>Streptosporangiaceae</taxon>
        <taxon>Sphaerisporangium</taxon>
    </lineage>
</organism>
<gene>
    <name evidence="2" type="ORF">GCM10022226_39910</name>
</gene>
<keyword evidence="3" id="KW-1185">Reference proteome</keyword>
<name>A0ABP7ICN6_9ACTN</name>
<dbReference type="RefSeq" id="WP_344941919.1">
    <property type="nucleotide sequence ID" value="NZ_BAAAZR010000008.1"/>
</dbReference>
<dbReference type="Pfam" id="PF01636">
    <property type="entry name" value="APH"/>
    <property type="match status" value="1"/>
</dbReference>
<comment type="caution">
    <text evidence="2">The sequence shown here is derived from an EMBL/GenBank/DDBJ whole genome shotgun (WGS) entry which is preliminary data.</text>
</comment>
<sequence>MSEIVESFGTGFLHTTIVRHGEGDYLWTRRPGPERRDAMRMPGAAVLAAVRALPAGPVRLALPERGDGTGVSYRTDQAGSLAGVFLRGASGTARIADTLAQTGATLARLHGTPAPQGGLPAPEGPRRLLSWLLDGDGPGAAPRLHRHAADILGPGRSAAVAAWCAPARPRVLLHGAPSLGTLLPLTAERDGALLTGEDLSAGAPESDVGWLIGELVEFRELAGRFGRATLDHDALIGRVLDGYGAPLDLAAVGRAATVRFLSHVHDFAAYVKWHDILLDYLRIVADVIDAARAGRLIRR</sequence>
<reference evidence="3" key="1">
    <citation type="journal article" date="2019" name="Int. J. Syst. Evol. Microbiol.">
        <title>The Global Catalogue of Microorganisms (GCM) 10K type strain sequencing project: providing services to taxonomists for standard genome sequencing and annotation.</title>
        <authorList>
            <consortium name="The Broad Institute Genomics Platform"/>
            <consortium name="The Broad Institute Genome Sequencing Center for Infectious Disease"/>
            <person name="Wu L."/>
            <person name="Ma J."/>
        </authorList>
    </citation>
    <scope>NUCLEOTIDE SEQUENCE [LARGE SCALE GENOMIC DNA]</scope>
    <source>
        <strain evidence="3">JCM 16908</strain>
    </source>
</reference>
<protein>
    <recommendedName>
        <fullName evidence="1">Aminoglycoside phosphotransferase domain-containing protein</fullName>
    </recommendedName>
</protein>
<accession>A0ABP7ICN6</accession>
<dbReference type="InterPro" id="IPR002575">
    <property type="entry name" value="Aminoglycoside_PTrfase"/>
</dbReference>
<dbReference type="SUPFAM" id="SSF56112">
    <property type="entry name" value="Protein kinase-like (PK-like)"/>
    <property type="match status" value="1"/>
</dbReference>
<feature type="domain" description="Aminoglycoside phosphotransferase" evidence="1">
    <location>
        <begin position="8"/>
        <end position="185"/>
    </location>
</feature>
<dbReference type="Proteomes" id="UP001500888">
    <property type="component" value="Unassembled WGS sequence"/>
</dbReference>
<dbReference type="InterPro" id="IPR011009">
    <property type="entry name" value="Kinase-like_dom_sf"/>
</dbReference>
<evidence type="ECO:0000313" key="3">
    <source>
        <dbReference type="Proteomes" id="UP001500888"/>
    </source>
</evidence>
<proteinExistence type="predicted"/>